<comment type="caution">
    <text evidence="2">The sequence shown here is derived from an EMBL/GenBank/DDBJ whole genome shotgun (WGS) entry which is preliminary data.</text>
</comment>
<dbReference type="EMBL" id="ML976616">
    <property type="protein sequence ID" value="KAF1846511.1"/>
    <property type="molecule type" value="Genomic_DNA"/>
</dbReference>
<protein>
    <submittedName>
        <fullName evidence="2">Uncharacterized protein</fullName>
    </submittedName>
</protein>
<proteinExistence type="predicted"/>
<evidence type="ECO:0000313" key="2">
    <source>
        <dbReference type="EMBL" id="KAF1846511.1"/>
    </source>
</evidence>
<evidence type="ECO:0000256" key="1">
    <source>
        <dbReference type="SAM" id="Coils"/>
    </source>
</evidence>
<feature type="coiled-coil region" evidence="1">
    <location>
        <begin position="286"/>
        <end position="386"/>
    </location>
</feature>
<dbReference type="Proteomes" id="UP000800039">
    <property type="component" value="Unassembled WGS sequence"/>
</dbReference>
<gene>
    <name evidence="2" type="ORF">K460DRAFT_395894</name>
</gene>
<accession>A0A9P4GJF7</accession>
<organism evidence="2 3">
    <name type="scientific">Cucurbitaria berberidis CBS 394.84</name>
    <dbReference type="NCBI Taxonomy" id="1168544"/>
    <lineage>
        <taxon>Eukaryota</taxon>
        <taxon>Fungi</taxon>
        <taxon>Dikarya</taxon>
        <taxon>Ascomycota</taxon>
        <taxon>Pezizomycotina</taxon>
        <taxon>Dothideomycetes</taxon>
        <taxon>Pleosporomycetidae</taxon>
        <taxon>Pleosporales</taxon>
        <taxon>Pleosporineae</taxon>
        <taxon>Cucurbitariaceae</taxon>
        <taxon>Cucurbitaria</taxon>
    </lineage>
</organism>
<sequence length="431" mass="48928">MAGTKSMLFGHESHEEVKVQREQGGAARRMLGNLKLLKFNPFPRAPLREMSNPGSTSISREFPPSYTHAGLRKFLIARFPDDFRAIPDINDLAFSNKYGVKCRQSSPTAFLRIGRLNWGHENHIYVQIIGGKNNRIALSEGQSIKTGFSIHRLAEVELIAPFHYLDSHISSDRAKRKLRALACFLFLAAGHIKIVGKYDTLEADLLKACAWIANKGNYPKTQTQSLRFIEEPLIPAAELGLTGDSHSISSHSDDVLETQCASMQVQRTPDHGTMSDEVVTRIKRKHEEIEVEFITLQSELSTLKKRATGCSIFEDTIKRQATEIEKLTKTLKEMTEGNDTLEITISQLQKTNTEVSTENVDLRSEMDQKELELQNSRSRYARSIQEIGKAKMDLENARSMQQKESNLRQNAELKLERYLKAQQHLALEYKR</sequence>
<dbReference type="RefSeq" id="XP_040789074.1">
    <property type="nucleotide sequence ID" value="XM_040936070.1"/>
</dbReference>
<name>A0A9P4GJF7_9PLEO</name>
<keyword evidence="3" id="KW-1185">Reference proteome</keyword>
<dbReference type="AlphaFoldDB" id="A0A9P4GJF7"/>
<dbReference type="GeneID" id="63853321"/>
<reference evidence="2" key="1">
    <citation type="submission" date="2020-01" db="EMBL/GenBank/DDBJ databases">
        <authorList>
            <consortium name="DOE Joint Genome Institute"/>
            <person name="Haridas S."/>
            <person name="Albert R."/>
            <person name="Binder M."/>
            <person name="Bloem J."/>
            <person name="Labutti K."/>
            <person name="Salamov A."/>
            <person name="Andreopoulos B."/>
            <person name="Baker S.E."/>
            <person name="Barry K."/>
            <person name="Bills G."/>
            <person name="Bluhm B.H."/>
            <person name="Cannon C."/>
            <person name="Castanera R."/>
            <person name="Culley D.E."/>
            <person name="Daum C."/>
            <person name="Ezra D."/>
            <person name="Gonzalez J.B."/>
            <person name="Henrissat B."/>
            <person name="Kuo A."/>
            <person name="Liang C."/>
            <person name="Lipzen A."/>
            <person name="Lutzoni F."/>
            <person name="Magnuson J."/>
            <person name="Mondo S."/>
            <person name="Nolan M."/>
            <person name="Ohm R."/>
            <person name="Pangilinan J."/>
            <person name="Park H.-J."/>
            <person name="Ramirez L."/>
            <person name="Alfaro M."/>
            <person name="Sun H."/>
            <person name="Tritt A."/>
            <person name="Yoshinaga Y."/>
            <person name="Zwiers L.-H."/>
            <person name="Turgeon B.G."/>
            <person name="Goodwin S.B."/>
            <person name="Spatafora J.W."/>
            <person name="Crous P.W."/>
            <person name="Grigoriev I.V."/>
        </authorList>
    </citation>
    <scope>NUCLEOTIDE SEQUENCE</scope>
    <source>
        <strain evidence="2">CBS 394.84</strain>
    </source>
</reference>
<evidence type="ECO:0000313" key="3">
    <source>
        <dbReference type="Proteomes" id="UP000800039"/>
    </source>
</evidence>
<keyword evidence="1" id="KW-0175">Coiled coil</keyword>